<dbReference type="AlphaFoldDB" id="A0A0D2RXE1"/>
<organism evidence="5 6">
    <name type="scientific">Gossypium raimondii</name>
    <name type="common">Peruvian cotton</name>
    <name type="synonym">Gossypium klotzschianum subsp. raimondii</name>
    <dbReference type="NCBI Taxonomy" id="29730"/>
    <lineage>
        <taxon>Eukaryota</taxon>
        <taxon>Viridiplantae</taxon>
        <taxon>Streptophyta</taxon>
        <taxon>Embryophyta</taxon>
        <taxon>Tracheophyta</taxon>
        <taxon>Spermatophyta</taxon>
        <taxon>Magnoliopsida</taxon>
        <taxon>eudicotyledons</taxon>
        <taxon>Gunneridae</taxon>
        <taxon>Pentapetalae</taxon>
        <taxon>rosids</taxon>
        <taxon>malvids</taxon>
        <taxon>Malvales</taxon>
        <taxon>Malvaceae</taxon>
        <taxon>Malvoideae</taxon>
        <taxon>Gossypium</taxon>
    </lineage>
</organism>
<name>A0A0D2RXE1_GOSRA</name>
<dbReference type="OMA" id="CEIARRP"/>
<accession>A0A0D2RXE1</accession>
<sequence>MIAWRSLQNPEYEILGLTTIVGNVQTEDATRNALLLCEIARRPDVPVAQGSLEPLTGGRPIVADFVHGSGGLGNIFLSPPNLLICRSNN</sequence>
<comment type="similarity">
    <text evidence="1">Belongs to the IUNH family.</text>
</comment>
<gene>
    <name evidence="5" type="ORF">B456_004G115000</name>
</gene>
<feature type="domain" description="Inosine/uridine-preferring nucleoside hydrolase" evidence="4">
    <location>
        <begin position="7"/>
        <end position="78"/>
    </location>
</feature>
<dbReference type="InterPro" id="IPR036452">
    <property type="entry name" value="Ribo_hydro-like"/>
</dbReference>
<protein>
    <recommendedName>
        <fullName evidence="4">Inosine/uridine-preferring nucleoside hydrolase domain-containing protein</fullName>
    </recommendedName>
</protein>
<evidence type="ECO:0000313" key="6">
    <source>
        <dbReference type="Proteomes" id="UP000032304"/>
    </source>
</evidence>
<dbReference type="SUPFAM" id="SSF53590">
    <property type="entry name" value="Nucleoside hydrolase"/>
    <property type="match status" value="1"/>
</dbReference>
<keyword evidence="3" id="KW-0326">Glycosidase</keyword>
<dbReference type="STRING" id="29730.A0A0D2RXE1"/>
<dbReference type="EMBL" id="CM001743">
    <property type="protein sequence ID" value="KJB23785.1"/>
    <property type="molecule type" value="Genomic_DNA"/>
</dbReference>
<dbReference type="Proteomes" id="UP000032304">
    <property type="component" value="Chromosome 4"/>
</dbReference>
<dbReference type="InterPro" id="IPR001910">
    <property type="entry name" value="Inosine/uridine_hydrolase_dom"/>
</dbReference>
<dbReference type="eggNOG" id="KOG2938">
    <property type="taxonomic scope" value="Eukaryota"/>
</dbReference>
<evidence type="ECO:0000259" key="4">
    <source>
        <dbReference type="Pfam" id="PF01156"/>
    </source>
</evidence>
<reference evidence="5 6" key="1">
    <citation type="journal article" date="2012" name="Nature">
        <title>Repeated polyploidization of Gossypium genomes and the evolution of spinnable cotton fibres.</title>
        <authorList>
            <person name="Paterson A.H."/>
            <person name="Wendel J.F."/>
            <person name="Gundlach H."/>
            <person name="Guo H."/>
            <person name="Jenkins J."/>
            <person name="Jin D."/>
            <person name="Llewellyn D."/>
            <person name="Showmaker K.C."/>
            <person name="Shu S."/>
            <person name="Udall J."/>
            <person name="Yoo M.J."/>
            <person name="Byers R."/>
            <person name="Chen W."/>
            <person name="Doron-Faigenboim A."/>
            <person name="Duke M.V."/>
            <person name="Gong L."/>
            <person name="Grimwood J."/>
            <person name="Grover C."/>
            <person name="Grupp K."/>
            <person name="Hu G."/>
            <person name="Lee T.H."/>
            <person name="Li J."/>
            <person name="Lin L."/>
            <person name="Liu T."/>
            <person name="Marler B.S."/>
            <person name="Page J.T."/>
            <person name="Roberts A.W."/>
            <person name="Romanel E."/>
            <person name="Sanders W.S."/>
            <person name="Szadkowski E."/>
            <person name="Tan X."/>
            <person name="Tang H."/>
            <person name="Xu C."/>
            <person name="Wang J."/>
            <person name="Wang Z."/>
            <person name="Zhang D."/>
            <person name="Zhang L."/>
            <person name="Ashrafi H."/>
            <person name="Bedon F."/>
            <person name="Bowers J.E."/>
            <person name="Brubaker C.L."/>
            <person name="Chee P.W."/>
            <person name="Das S."/>
            <person name="Gingle A.R."/>
            <person name="Haigler C.H."/>
            <person name="Harker D."/>
            <person name="Hoffmann L.V."/>
            <person name="Hovav R."/>
            <person name="Jones D.C."/>
            <person name="Lemke C."/>
            <person name="Mansoor S."/>
            <person name="ur Rahman M."/>
            <person name="Rainville L.N."/>
            <person name="Rambani A."/>
            <person name="Reddy U.K."/>
            <person name="Rong J.K."/>
            <person name="Saranga Y."/>
            <person name="Scheffler B.E."/>
            <person name="Scheffler J.A."/>
            <person name="Stelly D.M."/>
            <person name="Triplett B.A."/>
            <person name="Van Deynze A."/>
            <person name="Vaslin M.F."/>
            <person name="Waghmare V.N."/>
            <person name="Walford S.A."/>
            <person name="Wright R.J."/>
            <person name="Zaki E.A."/>
            <person name="Zhang T."/>
            <person name="Dennis E.S."/>
            <person name="Mayer K.F."/>
            <person name="Peterson D.G."/>
            <person name="Rokhsar D.S."/>
            <person name="Wang X."/>
            <person name="Schmutz J."/>
        </authorList>
    </citation>
    <scope>NUCLEOTIDE SEQUENCE [LARGE SCALE GENOMIC DNA]</scope>
</reference>
<dbReference type="InterPro" id="IPR023186">
    <property type="entry name" value="IUNH"/>
</dbReference>
<evidence type="ECO:0000313" key="5">
    <source>
        <dbReference type="EMBL" id="KJB23785.1"/>
    </source>
</evidence>
<dbReference type="Pfam" id="PF01156">
    <property type="entry name" value="IU_nuc_hydro"/>
    <property type="match status" value="1"/>
</dbReference>
<dbReference type="PANTHER" id="PTHR12304">
    <property type="entry name" value="INOSINE-URIDINE PREFERRING NUCLEOSIDE HYDROLASE"/>
    <property type="match status" value="1"/>
</dbReference>
<dbReference type="GO" id="GO:0005829">
    <property type="term" value="C:cytosol"/>
    <property type="evidence" value="ECO:0007669"/>
    <property type="project" value="TreeGrafter"/>
</dbReference>
<proteinExistence type="inferred from homology"/>
<evidence type="ECO:0000256" key="3">
    <source>
        <dbReference type="ARBA" id="ARBA00023295"/>
    </source>
</evidence>
<dbReference type="Gene3D" id="3.90.245.10">
    <property type="entry name" value="Ribonucleoside hydrolase-like"/>
    <property type="match status" value="1"/>
</dbReference>
<keyword evidence="6" id="KW-1185">Reference proteome</keyword>
<evidence type="ECO:0000256" key="2">
    <source>
        <dbReference type="ARBA" id="ARBA00022801"/>
    </source>
</evidence>
<keyword evidence="2" id="KW-0378">Hydrolase</keyword>
<evidence type="ECO:0000256" key="1">
    <source>
        <dbReference type="ARBA" id="ARBA00009176"/>
    </source>
</evidence>
<dbReference type="Gramene" id="KJB23785">
    <property type="protein sequence ID" value="KJB23785"/>
    <property type="gene ID" value="B456_004G115000"/>
</dbReference>
<dbReference type="PANTHER" id="PTHR12304:SF1">
    <property type="entry name" value="URIDINE NUCLEOSIDASE 1"/>
    <property type="match status" value="1"/>
</dbReference>
<dbReference type="GO" id="GO:0006152">
    <property type="term" value="P:purine nucleoside catabolic process"/>
    <property type="evidence" value="ECO:0007669"/>
    <property type="project" value="TreeGrafter"/>
</dbReference>
<dbReference type="GO" id="GO:0008477">
    <property type="term" value="F:purine nucleosidase activity"/>
    <property type="evidence" value="ECO:0007669"/>
    <property type="project" value="TreeGrafter"/>
</dbReference>